<evidence type="ECO:0000256" key="5">
    <source>
        <dbReference type="ARBA" id="ARBA00023277"/>
    </source>
</evidence>
<dbReference type="OrthoDB" id="9805177at2"/>
<dbReference type="PANTHER" id="PTHR30246:SF1">
    <property type="entry name" value="2-DEHYDRO-3-DEOXY-6-PHOSPHOGALACTONATE ALDOLASE-RELATED"/>
    <property type="match status" value="1"/>
</dbReference>
<evidence type="ECO:0000313" key="7">
    <source>
        <dbReference type="Proteomes" id="UP000000333"/>
    </source>
</evidence>
<keyword evidence="4" id="KW-0456">Lyase</keyword>
<dbReference type="Pfam" id="PF01081">
    <property type="entry name" value="Aldolase"/>
    <property type="match status" value="1"/>
</dbReference>
<evidence type="ECO:0000256" key="4">
    <source>
        <dbReference type="ARBA" id="ARBA00023239"/>
    </source>
</evidence>
<evidence type="ECO:0000256" key="2">
    <source>
        <dbReference type="ARBA" id="ARBA00006906"/>
    </source>
</evidence>
<dbReference type="InterPro" id="IPR000887">
    <property type="entry name" value="Aldlse_KDPG_KHG"/>
</dbReference>
<comment type="subunit">
    <text evidence="3">Homotrimer.</text>
</comment>
<keyword evidence="7" id="KW-1185">Reference proteome</keyword>
<keyword evidence="5" id="KW-0119">Carbohydrate metabolism</keyword>
<comment type="similarity">
    <text evidence="2">Belongs to the KHG/KDPG aldolase family.</text>
</comment>
<protein>
    <submittedName>
        <fullName evidence="6">KDPG and KHG aldolase</fullName>
    </submittedName>
</protein>
<dbReference type="KEGG" id="ols:Olsu_0011"/>
<proteinExistence type="inferred from homology"/>
<dbReference type="Gene3D" id="3.20.20.70">
    <property type="entry name" value="Aldolase class I"/>
    <property type="match status" value="1"/>
</dbReference>
<name>E1QXN2_OLSUV</name>
<dbReference type="STRING" id="633147.Olsu_0011"/>
<dbReference type="RefSeq" id="WP_013250898.1">
    <property type="nucleotide sequence ID" value="NC_014363.1"/>
</dbReference>
<dbReference type="Proteomes" id="UP000000333">
    <property type="component" value="Chromosome"/>
</dbReference>
<evidence type="ECO:0000256" key="1">
    <source>
        <dbReference type="ARBA" id="ARBA00004761"/>
    </source>
</evidence>
<dbReference type="AlphaFoldDB" id="E1QXN2"/>
<dbReference type="eggNOG" id="COG0800">
    <property type="taxonomic scope" value="Bacteria"/>
</dbReference>
<organism evidence="6 7">
    <name type="scientific">Olsenella uli (strain ATCC 49627 / DSM 7084 / CCUG 31166 / CIP 109912 / JCM 12494 / LMG 11480 / NCIMB 702895 / VPI D76D-27C)</name>
    <name type="common">Lactobacillus uli</name>
    <dbReference type="NCBI Taxonomy" id="633147"/>
    <lineage>
        <taxon>Bacteria</taxon>
        <taxon>Bacillati</taxon>
        <taxon>Actinomycetota</taxon>
        <taxon>Coriobacteriia</taxon>
        <taxon>Coriobacteriales</taxon>
        <taxon>Atopobiaceae</taxon>
        <taxon>Olsenella</taxon>
    </lineage>
</organism>
<dbReference type="CDD" id="cd00452">
    <property type="entry name" value="KDPG_aldolase"/>
    <property type="match status" value="1"/>
</dbReference>
<sequence length="209" mass="22627">MIDSSIVTYPKVTAILRGYDYDQVRCVVKNMVGTRLGAVEVAMNTPGAPQIIQKVAEEFGDDILVGAGTVISAERAKAAVRVGAKFALSPICFTEEIFRICKDGGLMTVPSAFTPSEVWNMFQMGADIVKVFPAGTLGPQYVKDIQAPLNSMPLMVVGGVNADNCQEFFDNGATYAGIGSGIFQHRHIIQMDSEGLKADIQAFEKKVRW</sequence>
<dbReference type="InterPro" id="IPR013785">
    <property type="entry name" value="Aldolase_TIM"/>
</dbReference>
<evidence type="ECO:0000313" key="6">
    <source>
        <dbReference type="EMBL" id="ADK67146.1"/>
    </source>
</evidence>
<evidence type="ECO:0000256" key="3">
    <source>
        <dbReference type="ARBA" id="ARBA00011233"/>
    </source>
</evidence>
<accession>E1QXN2</accession>
<dbReference type="PANTHER" id="PTHR30246">
    <property type="entry name" value="2-KETO-3-DEOXY-6-PHOSPHOGLUCONATE ALDOLASE"/>
    <property type="match status" value="1"/>
</dbReference>
<dbReference type="HOGENOM" id="CLU_077795_2_2_11"/>
<reference evidence="6 7" key="1">
    <citation type="journal article" date="2010" name="Stand. Genomic Sci.">
        <title>Complete genome sequence of Olsenella uli type strain (VPI D76D-27C).</title>
        <authorList>
            <person name="Goker M."/>
            <person name="Held B."/>
            <person name="Lucas S."/>
            <person name="Nolan M."/>
            <person name="Yasawong M."/>
            <person name="Glavina Del Rio T."/>
            <person name="Tice H."/>
            <person name="Cheng J.F."/>
            <person name="Bruce D."/>
            <person name="Detter J.C."/>
            <person name="Tapia R."/>
            <person name="Han C."/>
            <person name="Goodwin L."/>
            <person name="Pitluck S."/>
            <person name="Liolios K."/>
            <person name="Ivanova N."/>
            <person name="Mavromatis K."/>
            <person name="Mikhailova N."/>
            <person name="Pati A."/>
            <person name="Chen A."/>
            <person name="Palaniappan K."/>
            <person name="Land M."/>
            <person name="Hauser L."/>
            <person name="Chang Y.J."/>
            <person name="Jeffries C.D."/>
            <person name="Rohde M."/>
            <person name="Sikorski J."/>
            <person name="Pukall R."/>
            <person name="Woyke T."/>
            <person name="Bristow J."/>
            <person name="Eisen J.A."/>
            <person name="Markowitz V."/>
            <person name="Hugenholtz P."/>
            <person name="Kyrpides N.C."/>
            <person name="Klenk H.P."/>
            <person name="Lapidus A."/>
        </authorList>
    </citation>
    <scope>NUCLEOTIDE SEQUENCE [LARGE SCALE GENOMIC DNA]</scope>
    <source>
        <strain evidence="7">ATCC 49627 / DSM 7084 / CIP 109912 / JCM 12494 / NCIMB 702895 / VPI D76D-27C</strain>
    </source>
</reference>
<dbReference type="EMBL" id="CP002106">
    <property type="protein sequence ID" value="ADK67146.1"/>
    <property type="molecule type" value="Genomic_DNA"/>
</dbReference>
<dbReference type="SUPFAM" id="SSF51569">
    <property type="entry name" value="Aldolase"/>
    <property type="match status" value="1"/>
</dbReference>
<comment type="pathway">
    <text evidence="1">Carbohydrate acid metabolism.</text>
</comment>
<dbReference type="GO" id="GO:0016829">
    <property type="term" value="F:lyase activity"/>
    <property type="evidence" value="ECO:0007669"/>
    <property type="project" value="UniProtKB-KW"/>
</dbReference>
<dbReference type="GeneID" id="78511495"/>
<gene>
    <name evidence="6" type="ordered locus">Olsu_0011</name>
</gene>